<keyword evidence="4" id="KW-0597">Phosphoprotein</keyword>
<dbReference type="Pfam" id="PF00672">
    <property type="entry name" value="HAMP"/>
    <property type="match status" value="1"/>
</dbReference>
<dbReference type="InterPro" id="IPR050428">
    <property type="entry name" value="TCS_sensor_his_kinase"/>
</dbReference>
<sequence length="485" mass="53405">MRFPLMFSSLKRVLILQVVAPVLIMLGVILAGGQMVIESFIEERMQRDLQLVARAIYLPVNQALERQDLEQLEESLASVFGITEVYGAYLFDTEGNRLISFGAVNPTKRQATTALEKTLVGEFAHYERIRGRNVYSFFLPLFDAGGAPSGLLQVTRRRSDMDQALVTIQYASWGGFTAVALLILAVLIYAHQRAVGRPIESLLTSMRKVEQGDASHRAELTGPTEIRQLANGLNGMLDAMKAAEEREVAQRKAQTLMSDRLRQSENMASLGQVSAGVAHELAAPLTVVDGRARRLLKRAQSADDQRELEDIRHQAGRMTSIIQQLLTFGRASSASQQSLSVRSWVHHAQAIVAEEGYLVDVIEADDISIQGDPLGLEQVLINLLRNARQACPQGQVQVSWQLLDEGNTLALWVDDEGEGVDEEMRNQLFDPFVTTKLPGQGSGLGLAIVNRVIKEHQGRIEISESALGGARFLMTLPILVEGDVS</sequence>
<accession>A0A364NJA3</accession>
<feature type="domain" description="Histidine kinase" evidence="12">
    <location>
        <begin position="276"/>
        <end position="480"/>
    </location>
</feature>
<dbReference type="Pfam" id="PF00512">
    <property type="entry name" value="HisKA"/>
    <property type="match status" value="1"/>
</dbReference>
<evidence type="ECO:0000256" key="9">
    <source>
        <dbReference type="ARBA" id="ARBA00023012"/>
    </source>
</evidence>
<dbReference type="CDD" id="cd06225">
    <property type="entry name" value="HAMP"/>
    <property type="match status" value="1"/>
</dbReference>
<dbReference type="EMBL" id="QKRX01000014">
    <property type="protein sequence ID" value="RAU16967.1"/>
    <property type="molecule type" value="Genomic_DNA"/>
</dbReference>
<evidence type="ECO:0000256" key="6">
    <source>
        <dbReference type="ARBA" id="ARBA00022692"/>
    </source>
</evidence>
<feature type="transmembrane region" description="Helical" evidence="11">
    <location>
        <begin position="171"/>
        <end position="190"/>
    </location>
</feature>
<evidence type="ECO:0000256" key="1">
    <source>
        <dbReference type="ARBA" id="ARBA00000085"/>
    </source>
</evidence>
<evidence type="ECO:0000313" key="14">
    <source>
        <dbReference type="EMBL" id="RAU16967.1"/>
    </source>
</evidence>
<dbReference type="CDD" id="cd00082">
    <property type="entry name" value="HisKA"/>
    <property type="match status" value="1"/>
</dbReference>
<dbReference type="PRINTS" id="PR00344">
    <property type="entry name" value="BCTRLSENSOR"/>
</dbReference>
<protein>
    <recommendedName>
        <fullName evidence="3">histidine kinase</fullName>
        <ecNumber evidence="3">2.7.13.3</ecNumber>
    </recommendedName>
</protein>
<evidence type="ECO:0000259" key="12">
    <source>
        <dbReference type="PROSITE" id="PS50109"/>
    </source>
</evidence>
<evidence type="ECO:0000256" key="11">
    <source>
        <dbReference type="SAM" id="Phobius"/>
    </source>
</evidence>
<dbReference type="PROSITE" id="PS50885">
    <property type="entry name" value="HAMP"/>
    <property type="match status" value="1"/>
</dbReference>
<keyword evidence="7 14" id="KW-0418">Kinase</keyword>
<dbReference type="InterPro" id="IPR003660">
    <property type="entry name" value="HAMP_dom"/>
</dbReference>
<dbReference type="AlphaFoldDB" id="A0A364NJA3"/>
<dbReference type="SMART" id="SM00388">
    <property type="entry name" value="HisKA"/>
    <property type="match status" value="1"/>
</dbReference>
<dbReference type="Gene3D" id="6.10.340.10">
    <property type="match status" value="1"/>
</dbReference>
<dbReference type="GO" id="GO:0016020">
    <property type="term" value="C:membrane"/>
    <property type="evidence" value="ECO:0007669"/>
    <property type="project" value="UniProtKB-SubCell"/>
</dbReference>
<feature type="domain" description="HAMP" evidence="13">
    <location>
        <begin position="193"/>
        <end position="245"/>
    </location>
</feature>
<dbReference type="SMART" id="SM00387">
    <property type="entry name" value="HATPase_c"/>
    <property type="match status" value="1"/>
</dbReference>
<evidence type="ECO:0000256" key="10">
    <source>
        <dbReference type="ARBA" id="ARBA00023136"/>
    </source>
</evidence>
<keyword evidence="15" id="KW-1185">Reference proteome</keyword>
<dbReference type="Proteomes" id="UP000250744">
    <property type="component" value="Unassembled WGS sequence"/>
</dbReference>
<dbReference type="PANTHER" id="PTHR45436">
    <property type="entry name" value="SENSOR HISTIDINE KINASE YKOH"/>
    <property type="match status" value="1"/>
</dbReference>
<evidence type="ECO:0000256" key="2">
    <source>
        <dbReference type="ARBA" id="ARBA00004370"/>
    </source>
</evidence>
<evidence type="ECO:0000313" key="15">
    <source>
        <dbReference type="Proteomes" id="UP000250744"/>
    </source>
</evidence>
<dbReference type="GO" id="GO:0000155">
    <property type="term" value="F:phosphorelay sensor kinase activity"/>
    <property type="evidence" value="ECO:0007669"/>
    <property type="project" value="InterPro"/>
</dbReference>
<evidence type="ECO:0000256" key="7">
    <source>
        <dbReference type="ARBA" id="ARBA00022777"/>
    </source>
</evidence>
<feature type="transmembrane region" description="Helical" evidence="11">
    <location>
        <begin position="14"/>
        <end position="37"/>
    </location>
</feature>
<keyword evidence="6 11" id="KW-0812">Transmembrane</keyword>
<dbReference type="Pfam" id="PF02518">
    <property type="entry name" value="HATPase_c"/>
    <property type="match status" value="1"/>
</dbReference>
<keyword evidence="8 11" id="KW-1133">Transmembrane helix</keyword>
<dbReference type="RefSeq" id="WP_112160226.1">
    <property type="nucleotide sequence ID" value="NZ_QKRX01000014.1"/>
</dbReference>
<dbReference type="Gene3D" id="3.30.565.10">
    <property type="entry name" value="Histidine kinase-like ATPase, C-terminal domain"/>
    <property type="match status" value="1"/>
</dbReference>
<gene>
    <name evidence="14" type="ORF">DN062_15570</name>
</gene>
<keyword evidence="5" id="KW-0808">Transferase</keyword>
<comment type="catalytic activity">
    <reaction evidence="1">
        <text>ATP + protein L-histidine = ADP + protein N-phospho-L-histidine.</text>
        <dbReference type="EC" id="2.7.13.3"/>
    </reaction>
</comment>
<dbReference type="OrthoDB" id="1931120at2"/>
<proteinExistence type="predicted"/>
<evidence type="ECO:0000259" key="13">
    <source>
        <dbReference type="PROSITE" id="PS50885"/>
    </source>
</evidence>
<comment type="subcellular location">
    <subcellularLocation>
        <location evidence="2">Membrane</location>
    </subcellularLocation>
</comment>
<dbReference type="InterPro" id="IPR003661">
    <property type="entry name" value="HisK_dim/P_dom"/>
</dbReference>
<dbReference type="SMART" id="SM00304">
    <property type="entry name" value="HAMP"/>
    <property type="match status" value="1"/>
</dbReference>
<dbReference type="InterPro" id="IPR036097">
    <property type="entry name" value="HisK_dim/P_sf"/>
</dbReference>
<dbReference type="InterPro" id="IPR036890">
    <property type="entry name" value="HATPase_C_sf"/>
</dbReference>
<dbReference type="SUPFAM" id="SSF55874">
    <property type="entry name" value="ATPase domain of HSP90 chaperone/DNA topoisomerase II/histidine kinase"/>
    <property type="match status" value="1"/>
</dbReference>
<reference evidence="14 15" key="1">
    <citation type="submission" date="2018-06" db="EMBL/GenBank/DDBJ databases">
        <title>Nitrincola tibetense sp. nov., isolated from Lake XuguoCo on Tibetan Plateau.</title>
        <authorList>
            <person name="Xing P."/>
        </authorList>
    </citation>
    <scope>NUCLEOTIDE SEQUENCE [LARGE SCALE GENOMIC DNA]</scope>
    <source>
        <strain evidence="15">xg18</strain>
    </source>
</reference>
<keyword evidence="9" id="KW-0902">Two-component regulatory system</keyword>
<dbReference type="InterPro" id="IPR005467">
    <property type="entry name" value="His_kinase_dom"/>
</dbReference>
<keyword evidence="10 11" id="KW-0472">Membrane</keyword>
<dbReference type="PROSITE" id="PS50109">
    <property type="entry name" value="HIS_KIN"/>
    <property type="match status" value="1"/>
</dbReference>
<evidence type="ECO:0000256" key="3">
    <source>
        <dbReference type="ARBA" id="ARBA00012438"/>
    </source>
</evidence>
<dbReference type="PANTHER" id="PTHR45436:SF5">
    <property type="entry name" value="SENSOR HISTIDINE KINASE TRCS"/>
    <property type="match status" value="1"/>
</dbReference>
<evidence type="ECO:0000256" key="5">
    <source>
        <dbReference type="ARBA" id="ARBA00022679"/>
    </source>
</evidence>
<dbReference type="SUPFAM" id="SSF47384">
    <property type="entry name" value="Homodimeric domain of signal transducing histidine kinase"/>
    <property type="match status" value="1"/>
</dbReference>
<dbReference type="InterPro" id="IPR003594">
    <property type="entry name" value="HATPase_dom"/>
</dbReference>
<name>A0A364NJA3_9GAMM</name>
<dbReference type="SUPFAM" id="SSF158472">
    <property type="entry name" value="HAMP domain-like"/>
    <property type="match status" value="1"/>
</dbReference>
<dbReference type="InterPro" id="IPR004358">
    <property type="entry name" value="Sig_transdc_His_kin-like_C"/>
</dbReference>
<comment type="caution">
    <text evidence="14">The sequence shown here is derived from an EMBL/GenBank/DDBJ whole genome shotgun (WGS) entry which is preliminary data.</text>
</comment>
<organism evidence="14 15">
    <name type="scientific">Nitrincola tibetensis</name>
    <dbReference type="NCBI Taxonomy" id="2219697"/>
    <lineage>
        <taxon>Bacteria</taxon>
        <taxon>Pseudomonadati</taxon>
        <taxon>Pseudomonadota</taxon>
        <taxon>Gammaproteobacteria</taxon>
        <taxon>Oceanospirillales</taxon>
        <taxon>Oceanospirillaceae</taxon>
        <taxon>Nitrincola</taxon>
    </lineage>
</organism>
<evidence type="ECO:0000256" key="8">
    <source>
        <dbReference type="ARBA" id="ARBA00022989"/>
    </source>
</evidence>
<dbReference type="EC" id="2.7.13.3" evidence="3"/>
<dbReference type="Gene3D" id="1.10.287.130">
    <property type="match status" value="1"/>
</dbReference>
<evidence type="ECO:0000256" key="4">
    <source>
        <dbReference type="ARBA" id="ARBA00022553"/>
    </source>
</evidence>